<protein>
    <submittedName>
        <fullName evidence="8">Uncharacterized protein</fullName>
    </submittedName>
</protein>
<sequence length="85" mass="9097">MATQVTHDLLWKYGIADLYKGLGTTLLRDVPFSNAYFPLIANLNQLGCPSSRRLSFCVSFLSGCVTGSAVALAVNPCDVKTGLLT</sequence>
<dbReference type="InterPro" id="IPR023395">
    <property type="entry name" value="MCP_dom_sf"/>
</dbReference>
<dbReference type="AlphaFoldDB" id="A0AAW0IGV5"/>
<comment type="similarity">
    <text evidence="2">Belongs to the mitochondrial carrier (TC 2.A.29) family.</text>
</comment>
<evidence type="ECO:0000256" key="3">
    <source>
        <dbReference type="ARBA" id="ARBA00022692"/>
    </source>
</evidence>
<evidence type="ECO:0000256" key="1">
    <source>
        <dbReference type="ARBA" id="ARBA00004448"/>
    </source>
</evidence>
<dbReference type="PANTHER" id="PTHR45678:SF3">
    <property type="entry name" value="MITOCHONDRIAL GLUTAMATE CARRIER 1"/>
    <property type="match status" value="1"/>
</dbReference>
<organism evidence="8 9">
    <name type="scientific">Myodes glareolus</name>
    <name type="common">Bank vole</name>
    <name type="synonym">Clethrionomys glareolus</name>
    <dbReference type="NCBI Taxonomy" id="447135"/>
    <lineage>
        <taxon>Eukaryota</taxon>
        <taxon>Metazoa</taxon>
        <taxon>Chordata</taxon>
        <taxon>Craniata</taxon>
        <taxon>Vertebrata</taxon>
        <taxon>Euteleostomi</taxon>
        <taxon>Mammalia</taxon>
        <taxon>Eutheria</taxon>
        <taxon>Euarchontoglires</taxon>
        <taxon>Glires</taxon>
        <taxon>Rodentia</taxon>
        <taxon>Myomorpha</taxon>
        <taxon>Muroidea</taxon>
        <taxon>Cricetidae</taxon>
        <taxon>Arvicolinae</taxon>
        <taxon>Myodes</taxon>
    </lineage>
</organism>
<keyword evidence="9" id="KW-1185">Reference proteome</keyword>
<dbReference type="GO" id="GO:0005743">
    <property type="term" value="C:mitochondrial inner membrane"/>
    <property type="evidence" value="ECO:0007669"/>
    <property type="project" value="UniProtKB-SubCell"/>
</dbReference>
<dbReference type="InterPro" id="IPR051028">
    <property type="entry name" value="Mito_Solute_Carrier"/>
</dbReference>
<keyword evidence="4" id="KW-0999">Mitochondrion inner membrane</keyword>
<dbReference type="GO" id="GO:0005313">
    <property type="term" value="F:L-glutamate transmembrane transporter activity"/>
    <property type="evidence" value="ECO:0007669"/>
    <property type="project" value="TreeGrafter"/>
</dbReference>
<accession>A0AAW0IGV5</accession>
<keyword evidence="7" id="KW-0472">Membrane</keyword>
<dbReference type="Proteomes" id="UP001488838">
    <property type="component" value="Unassembled WGS sequence"/>
</dbReference>
<evidence type="ECO:0000256" key="4">
    <source>
        <dbReference type="ARBA" id="ARBA00022792"/>
    </source>
</evidence>
<evidence type="ECO:0000313" key="8">
    <source>
        <dbReference type="EMBL" id="KAK7813519.1"/>
    </source>
</evidence>
<comment type="subcellular location">
    <subcellularLocation>
        <location evidence="1">Mitochondrion inner membrane</location>
        <topology evidence="1">Multi-pass membrane protein</topology>
    </subcellularLocation>
</comment>
<name>A0AAW0IGV5_MYOGA</name>
<evidence type="ECO:0000256" key="2">
    <source>
        <dbReference type="ARBA" id="ARBA00006375"/>
    </source>
</evidence>
<dbReference type="GO" id="GO:0043490">
    <property type="term" value="P:malate-aspartate shuttle"/>
    <property type="evidence" value="ECO:0007669"/>
    <property type="project" value="TreeGrafter"/>
</dbReference>
<keyword evidence="6" id="KW-0496">Mitochondrion</keyword>
<evidence type="ECO:0000256" key="7">
    <source>
        <dbReference type="ARBA" id="ARBA00023136"/>
    </source>
</evidence>
<dbReference type="PANTHER" id="PTHR45678">
    <property type="entry name" value="MITOCHONDRIAL 2-OXODICARBOXYLATE CARRIER 1-RELATED"/>
    <property type="match status" value="1"/>
</dbReference>
<evidence type="ECO:0000313" key="9">
    <source>
        <dbReference type="Proteomes" id="UP001488838"/>
    </source>
</evidence>
<evidence type="ECO:0000256" key="6">
    <source>
        <dbReference type="ARBA" id="ARBA00023128"/>
    </source>
</evidence>
<gene>
    <name evidence="8" type="ORF">U0070_012524</name>
</gene>
<keyword evidence="3" id="KW-0812">Transmembrane</keyword>
<dbReference type="SUPFAM" id="SSF103506">
    <property type="entry name" value="Mitochondrial carrier"/>
    <property type="match status" value="1"/>
</dbReference>
<comment type="caution">
    <text evidence="8">The sequence shown here is derived from an EMBL/GenBank/DDBJ whole genome shotgun (WGS) entry which is preliminary data.</text>
</comment>
<proteinExistence type="inferred from homology"/>
<dbReference type="GO" id="GO:0015183">
    <property type="term" value="F:L-aspartate transmembrane transporter activity"/>
    <property type="evidence" value="ECO:0007669"/>
    <property type="project" value="TreeGrafter"/>
</dbReference>
<reference evidence="8 9" key="1">
    <citation type="journal article" date="2023" name="bioRxiv">
        <title>Conserved and derived expression patterns and positive selection on dental genes reveal complex evolutionary context of ever-growing rodent molars.</title>
        <authorList>
            <person name="Calamari Z.T."/>
            <person name="Song A."/>
            <person name="Cohen E."/>
            <person name="Akter M."/>
            <person name="Roy R.D."/>
            <person name="Hallikas O."/>
            <person name="Christensen M.M."/>
            <person name="Li P."/>
            <person name="Marangoni P."/>
            <person name="Jernvall J."/>
            <person name="Klein O.D."/>
        </authorList>
    </citation>
    <scope>NUCLEOTIDE SEQUENCE [LARGE SCALE GENOMIC DNA]</scope>
    <source>
        <strain evidence="8">V071</strain>
    </source>
</reference>
<dbReference type="Gene3D" id="1.50.40.10">
    <property type="entry name" value="Mitochondrial carrier domain"/>
    <property type="match status" value="1"/>
</dbReference>
<evidence type="ECO:0000256" key="5">
    <source>
        <dbReference type="ARBA" id="ARBA00022989"/>
    </source>
</evidence>
<keyword evidence="5" id="KW-1133">Transmembrane helix</keyword>
<dbReference type="EMBL" id="JBBHLL010000134">
    <property type="protein sequence ID" value="KAK7813519.1"/>
    <property type="molecule type" value="Genomic_DNA"/>
</dbReference>